<comment type="subunit">
    <text evidence="5">Binds ribosomal protein uS19.</text>
</comment>
<keyword evidence="1 5" id="KW-0963">Cytoplasm</keyword>
<evidence type="ECO:0000256" key="3">
    <source>
        <dbReference type="ARBA" id="ARBA00022552"/>
    </source>
</evidence>
<sequence>MNETLVIGKIGAPHGIKGEIKVFPLTDDPSRFDALKTFYIKNKEIYQEYSITKIKYQKSNLIVKLDGIDDRNSAEELKNKYVEIDRQDGIQLEEDEYYIVDLIGLKVYENDILLGELQDVIQSGGTDIYSIKTSAKDILIPAVSQYIQEIDMGNKKIIVQLPDGLKEL</sequence>
<keyword evidence="9" id="KW-1185">Reference proteome</keyword>
<dbReference type="GO" id="GO:0042274">
    <property type="term" value="P:ribosomal small subunit biogenesis"/>
    <property type="evidence" value="ECO:0007669"/>
    <property type="project" value="UniProtKB-UniRule"/>
</dbReference>
<evidence type="ECO:0000256" key="5">
    <source>
        <dbReference type="HAMAP-Rule" id="MF_00014"/>
    </source>
</evidence>
<evidence type="ECO:0000313" key="9">
    <source>
        <dbReference type="Proteomes" id="UP000440004"/>
    </source>
</evidence>
<organism evidence="8 9">
    <name type="scientific">Alkalibaculum sporogenes</name>
    <dbReference type="NCBI Taxonomy" id="2655001"/>
    <lineage>
        <taxon>Bacteria</taxon>
        <taxon>Bacillati</taxon>
        <taxon>Bacillota</taxon>
        <taxon>Clostridia</taxon>
        <taxon>Eubacteriales</taxon>
        <taxon>Eubacteriaceae</taxon>
        <taxon>Alkalibaculum</taxon>
    </lineage>
</organism>
<dbReference type="AlphaFoldDB" id="A0A6A7K9S4"/>
<dbReference type="Pfam" id="PF24986">
    <property type="entry name" value="PRC_RimM"/>
    <property type="match status" value="1"/>
</dbReference>
<dbReference type="InterPro" id="IPR056792">
    <property type="entry name" value="PRC_RimM"/>
</dbReference>
<dbReference type="EMBL" id="WHNX01000013">
    <property type="protein sequence ID" value="MPW26061.1"/>
    <property type="molecule type" value="Genomic_DNA"/>
</dbReference>
<protein>
    <recommendedName>
        <fullName evidence="5">Ribosome maturation factor RimM</fullName>
    </recommendedName>
</protein>
<feature type="domain" description="Ribosome maturation factor RimM PRC barrel" evidence="7">
    <location>
        <begin position="100"/>
        <end position="165"/>
    </location>
</feature>
<dbReference type="InterPro" id="IPR036976">
    <property type="entry name" value="RimM_N_sf"/>
</dbReference>
<dbReference type="InterPro" id="IPR009000">
    <property type="entry name" value="Transl_B-barrel_sf"/>
</dbReference>
<evidence type="ECO:0000256" key="2">
    <source>
        <dbReference type="ARBA" id="ARBA00022517"/>
    </source>
</evidence>
<dbReference type="GO" id="GO:0043022">
    <property type="term" value="F:ribosome binding"/>
    <property type="evidence" value="ECO:0007669"/>
    <property type="project" value="InterPro"/>
</dbReference>
<dbReference type="GO" id="GO:0005840">
    <property type="term" value="C:ribosome"/>
    <property type="evidence" value="ECO:0007669"/>
    <property type="project" value="InterPro"/>
</dbReference>
<proteinExistence type="inferred from homology"/>
<evidence type="ECO:0000256" key="4">
    <source>
        <dbReference type="ARBA" id="ARBA00023186"/>
    </source>
</evidence>
<evidence type="ECO:0000259" key="6">
    <source>
        <dbReference type="Pfam" id="PF01782"/>
    </source>
</evidence>
<gene>
    <name evidence="5 8" type="primary">rimM</name>
    <name evidence="8" type="ORF">GC105_09685</name>
</gene>
<comment type="subcellular location">
    <subcellularLocation>
        <location evidence="5">Cytoplasm</location>
    </subcellularLocation>
</comment>
<dbReference type="Gene3D" id="2.30.30.240">
    <property type="entry name" value="PRC-barrel domain"/>
    <property type="match status" value="1"/>
</dbReference>
<evidence type="ECO:0000313" key="8">
    <source>
        <dbReference type="EMBL" id="MPW26061.1"/>
    </source>
</evidence>
<keyword evidence="2 5" id="KW-0690">Ribosome biogenesis</keyword>
<comment type="similarity">
    <text evidence="5">Belongs to the RimM family.</text>
</comment>
<dbReference type="InterPro" id="IPR002676">
    <property type="entry name" value="RimM_N"/>
</dbReference>
<dbReference type="HAMAP" id="MF_00014">
    <property type="entry name" value="Ribosome_mat_RimM"/>
    <property type="match status" value="1"/>
</dbReference>
<dbReference type="PANTHER" id="PTHR33692">
    <property type="entry name" value="RIBOSOME MATURATION FACTOR RIMM"/>
    <property type="match status" value="1"/>
</dbReference>
<reference evidence="8 9" key="1">
    <citation type="submission" date="2019-10" db="EMBL/GenBank/DDBJ databases">
        <title>Alkalibaculum tamaniensis sp.nov., a new alkaliphilic acetogen, isolated on methoxylated aromatics from a mud volcano.</title>
        <authorList>
            <person name="Khomyakova M.A."/>
            <person name="Merkel A.Y."/>
            <person name="Bonch-Osmolovskaya E.A."/>
            <person name="Slobodkin A.I."/>
        </authorList>
    </citation>
    <scope>NUCLEOTIDE SEQUENCE [LARGE SCALE GENOMIC DNA]</scope>
    <source>
        <strain evidence="8 9">M08DMB</strain>
    </source>
</reference>
<dbReference type="GO" id="GO:0005737">
    <property type="term" value="C:cytoplasm"/>
    <property type="evidence" value="ECO:0007669"/>
    <property type="project" value="UniProtKB-SubCell"/>
</dbReference>
<dbReference type="SUPFAM" id="SSF50346">
    <property type="entry name" value="PRC-barrel domain"/>
    <property type="match status" value="1"/>
</dbReference>
<dbReference type="InterPro" id="IPR011961">
    <property type="entry name" value="RimM"/>
</dbReference>
<dbReference type="Proteomes" id="UP000440004">
    <property type="component" value="Unassembled WGS sequence"/>
</dbReference>
<dbReference type="Pfam" id="PF01782">
    <property type="entry name" value="RimM"/>
    <property type="match status" value="1"/>
</dbReference>
<evidence type="ECO:0000256" key="1">
    <source>
        <dbReference type="ARBA" id="ARBA00022490"/>
    </source>
</evidence>
<keyword evidence="4 5" id="KW-0143">Chaperone</keyword>
<dbReference type="NCBIfam" id="TIGR02273">
    <property type="entry name" value="16S_RimM"/>
    <property type="match status" value="1"/>
</dbReference>
<dbReference type="GO" id="GO:0006364">
    <property type="term" value="P:rRNA processing"/>
    <property type="evidence" value="ECO:0007669"/>
    <property type="project" value="UniProtKB-UniRule"/>
</dbReference>
<name>A0A6A7K9S4_9FIRM</name>
<dbReference type="PANTHER" id="PTHR33692:SF1">
    <property type="entry name" value="RIBOSOME MATURATION FACTOR RIMM"/>
    <property type="match status" value="1"/>
</dbReference>
<accession>A0A6A7K9S4</accession>
<dbReference type="Gene3D" id="2.40.30.60">
    <property type="entry name" value="RimM"/>
    <property type="match status" value="1"/>
</dbReference>
<dbReference type="RefSeq" id="WP_152804179.1">
    <property type="nucleotide sequence ID" value="NZ_WHNX01000013.1"/>
</dbReference>
<comment type="function">
    <text evidence="5">An accessory protein needed during the final step in the assembly of 30S ribosomal subunit, possibly for assembly of the head region. Essential for efficient processing of 16S rRNA. May be needed both before and after RbfA during the maturation of 16S rRNA. It has affinity for free ribosomal 30S subunits but not for 70S ribosomes.</text>
</comment>
<dbReference type="SUPFAM" id="SSF50447">
    <property type="entry name" value="Translation proteins"/>
    <property type="match status" value="1"/>
</dbReference>
<comment type="domain">
    <text evidence="5">The PRC barrel domain binds ribosomal protein uS19.</text>
</comment>
<comment type="caution">
    <text evidence="8">The sequence shown here is derived from an EMBL/GenBank/DDBJ whole genome shotgun (WGS) entry which is preliminary data.</text>
</comment>
<evidence type="ECO:0000259" key="7">
    <source>
        <dbReference type="Pfam" id="PF24986"/>
    </source>
</evidence>
<dbReference type="InterPro" id="IPR011033">
    <property type="entry name" value="PRC_barrel-like_sf"/>
</dbReference>
<feature type="domain" description="RimM N-terminal" evidence="6">
    <location>
        <begin position="6"/>
        <end position="87"/>
    </location>
</feature>
<keyword evidence="3 5" id="KW-0698">rRNA processing</keyword>